<dbReference type="VEuPathDB" id="TriTrypDB:TcBrA4_0015260"/>
<dbReference type="AlphaFoldDB" id="A0A2V2UU76"/>
<evidence type="ECO:0000313" key="3">
    <source>
        <dbReference type="Proteomes" id="UP000246121"/>
    </source>
</evidence>
<dbReference type="Proteomes" id="UP000246121">
    <property type="component" value="Unassembled WGS sequence"/>
</dbReference>
<evidence type="ECO:0000313" key="2">
    <source>
        <dbReference type="EMBL" id="PWU87785.1"/>
    </source>
</evidence>
<dbReference type="VEuPathDB" id="TriTrypDB:ECC02_002487"/>
<dbReference type="VEuPathDB" id="TriTrypDB:BCY84_10959"/>
<dbReference type="EMBL" id="PRFA01000084">
    <property type="protein sequence ID" value="PWU87785.1"/>
    <property type="molecule type" value="Genomic_DNA"/>
</dbReference>
<dbReference type="PANTHER" id="PTHR12277">
    <property type="entry name" value="ALPHA/BETA HYDROLASE DOMAIN-CONTAINING PROTEIN"/>
    <property type="match status" value="1"/>
</dbReference>
<sequence>MIKRFVFCPPGPPPSPLLISCWSKMCFVEDGDAVIYYLHIRHRTVNGASASSDTRLTILYSHGNAEDLGSCYEGLVALSRAIGVDIVVYDYCGYGFSKARGQSGPTEERVYKDADAIFAELTGRLNIKPLQVVLMGRSMGGGPACYLAAKHHSTIGGLILLSTFTSCLGAVNCSCLRYLCVKDMFPNEEFLECVVDCPVLIMHGKKDSVVSFSCAERLLKIVEQVQRRFKKEGLVSHHWFANCGHNDIEVVCMEELRENLKTFLNRLTIHNTERSTHSTQ</sequence>
<dbReference type="VEuPathDB" id="TriTrypDB:TCDM_06771"/>
<dbReference type="VEuPathDB" id="TriTrypDB:TcG_07412"/>
<feature type="domain" description="AB hydrolase-1" evidence="1">
    <location>
        <begin position="58"/>
        <end position="164"/>
    </location>
</feature>
<dbReference type="VEuPathDB" id="TriTrypDB:TcCLB.507711.330"/>
<dbReference type="VEuPathDB" id="TriTrypDB:Tc_MARK_3585"/>
<comment type="caution">
    <text evidence="2">The sequence shown here is derived from an EMBL/GenBank/DDBJ whole genome shotgun (WGS) entry which is preliminary data.</text>
</comment>
<dbReference type="PANTHER" id="PTHR12277:SF81">
    <property type="entry name" value="PROTEIN ABHD13"/>
    <property type="match status" value="1"/>
</dbReference>
<dbReference type="VEuPathDB" id="TriTrypDB:TcCL_NonESM02847"/>
<dbReference type="VEuPathDB" id="TriTrypDB:C4B63_84g83"/>
<proteinExistence type="predicted"/>
<dbReference type="Pfam" id="PF00561">
    <property type="entry name" value="Abhydrolase_1"/>
    <property type="match status" value="1"/>
</dbReference>
<dbReference type="InterPro" id="IPR029058">
    <property type="entry name" value="AB_hydrolase_fold"/>
</dbReference>
<organism evidence="2 3">
    <name type="scientific">Trypanosoma cruzi</name>
    <dbReference type="NCBI Taxonomy" id="5693"/>
    <lineage>
        <taxon>Eukaryota</taxon>
        <taxon>Discoba</taxon>
        <taxon>Euglenozoa</taxon>
        <taxon>Kinetoplastea</taxon>
        <taxon>Metakinetoplastina</taxon>
        <taxon>Trypanosomatida</taxon>
        <taxon>Trypanosomatidae</taxon>
        <taxon>Trypanosoma</taxon>
        <taxon>Schizotrypanum</taxon>
    </lineage>
</organism>
<dbReference type="VEuPathDB" id="TriTrypDB:TcCLB.509643.90"/>
<accession>A0A2V2UU76</accession>
<name>A0A2V2UU76_TRYCR</name>
<gene>
    <name evidence="2" type="ORF">C4B63_84g83</name>
</gene>
<dbReference type="VEuPathDB" id="TriTrypDB:TCSYLVIO_004841"/>
<evidence type="ECO:0000259" key="1">
    <source>
        <dbReference type="Pfam" id="PF00561"/>
    </source>
</evidence>
<dbReference type="Gene3D" id="3.40.50.1820">
    <property type="entry name" value="alpha/beta hydrolase"/>
    <property type="match status" value="2"/>
</dbReference>
<dbReference type="InterPro" id="IPR000073">
    <property type="entry name" value="AB_hydrolase_1"/>
</dbReference>
<dbReference type="PROSITE" id="PS51257">
    <property type="entry name" value="PROKAR_LIPOPROTEIN"/>
    <property type="match status" value="1"/>
</dbReference>
<dbReference type="SUPFAM" id="SSF53474">
    <property type="entry name" value="alpha/beta-Hydrolases"/>
    <property type="match status" value="1"/>
</dbReference>
<protein>
    <submittedName>
        <fullName evidence="2">Putative serine peptidase</fullName>
    </submittedName>
</protein>
<dbReference type="VEuPathDB" id="TriTrypDB:C3747_60g181"/>
<reference evidence="2 3" key="1">
    <citation type="journal article" date="2018" name="Microb. Genom.">
        <title>Expanding an expanded genome: long-read sequencing of Trypanosoma cruzi.</title>
        <authorList>
            <person name="Berna L."/>
            <person name="Rodriguez M."/>
            <person name="Chiribao M.L."/>
            <person name="Parodi-Talice A."/>
            <person name="Pita S."/>
            <person name="Rijo G."/>
            <person name="Alvarez-Valin F."/>
            <person name="Robello C."/>
        </authorList>
    </citation>
    <scope>NUCLEOTIDE SEQUENCE [LARGE SCALE GENOMIC DNA]</scope>
    <source>
        <strain evidence="2 3">Dm28c</strain>
    </source>
</reference>